<evidence type="ECO:0000313" key="2">
    <source>
        <dbReference type="Proteomes" id="UP000196655"/>
    </source>
</evidence>
<organism evidence="1 2">
    <name type="scientific">Inquilinus limosus</name>
    <dbReference type="NCBI Taxonomy" id="171674"/>
    <lineage>
        <taxon>Bacteria</taxon>
        <taxon>Pseudomonadati</taxon>
        <taxon>Pseudomonadota</taxon>
        <taxon>Alphaproteobacteria</taxon>
        <taxon>Rhodospirillales</taxon>
        <taxon>Rhodospirillaceae</taxon>
        <taxon>Inquilinus</taxon>
    </lineage>
</organism>
<dbReference type="EMBL" id="NHON01000013">
    <property type="protein sequence ID" value="OWJ67413.1"/>
    <property type="molecule type" value="Genomic_DNA"/>
</dbReference>
<dbReference type="RefSeq" id="WP_088150755.1">
    <property type="nucleotide sequence ID" value="NZ_NHON01000013.1"/>
</dbReference>
<keyword evidence="2" id="KW-1185">Reference proteome</keyword>
<proteinExistence type="predicted"/>
<evidence type="ECO:0000313" key="1">
    <source>
        <dbReference type="EMBL" id="OWJ67413.1"/>
    </source>
</evidence>
<name>A0A211ZQ62_9PROT</name>
<reference evidence="2" key="1">
    <citation type="submission" date="2017-05" db="EMBL/GenBank/DDBJ databases">
        <authorList>
            <person name="Macchi M."/>
            <person name="Festa S."/>
            <person name="Coppotelli B.M."/>
            <person name="Morelli I.S."/>
        </authorList>
    </citation>
    <scope>NUCLEOTIDE SEQUENCE [LARGE SCALE GENOMIC DNA]</scope>
    <source>
        <strain evidence="2">I</strain>
    </source>
</reference>
<dbReference type="OrthoDB" id="9859672at2"/>
<comment type="caution">
    <text evidence="1">The sequence shown here is derived from an EMBL/GenBank/DDBJ whole genome shotgun (WGS) entry which is preliminary data.</text>
</comment>
<dbReference type="Proteomes" id="UP000196655">
    <property type="component" value="Unassembled WGS sequence"/>
</dbReference>
<protein>
    <submittedName>
        <fullName evidence="1">Uncharacterized protein</fullName>
    </submittedName>
</protein>
<accession>A0A211ZQ62</accession>
<gene>
    <name evidence="1" type="ORF">BWR60_09410</name>
</gene>
<dbReference type="AlphaFoldDB" id="A0A211ZQ62"/>
<sequence length="92" mass="10716">MPARELYGRYRQRIEALAARPPQPSDAWFPEMQQILRSFTEDARVLSPSRTHLLCWELCEQFEEEAYRAATLYRRDVLIAAVKGFEGIAGDR</sequence>